<evidence type="ECO:0000256" key="2">
    <source>
        <dbReference type="SAM" id="Phobius"/>
    </source>
</evidence>
<dbReference type="OrthoDB" id="6021991at2"/>
<accession>A0A246FIR0</accession>
<proteinExistence type="predicted"/>
<sequence>MKDTAINTPIDPKQIKGWGIDADPNNDPTYPMRKRMNAEEDPNSKSRPDNLQPVDEEVLKSVERKNVSAVFGTPEPPVGLSGMIRRQAYKYPENQYKRWLPLVLADRVDVVENIVLDLAHGKLPNIWAEKGYDMEWKYNRTAFVTKMATIGAVTAGLVVWLSSGNNKKKKSKNKPADRDYLSRF</sequence>
<keyword evidence="4" id="KW-1185">Reference proteome</keyword>
<feature type="transmembrane region" description="Helical" evidence="2">
    <location>
        <begin position="143"/>
        <end position="162"/>
    </location>
</feature>
<comment type="caution">
    <text evidence="3">The sequence shown here is derived from an EMBL/GenBank/DDBJ whole genome shotgun (WGS) entry which is preliminary data.</text>
</comment>
<dbReference type="Proteomes" id="UP000197277">
    <property type="component" value="Unassembled WGS sequence"/>
</dbReference>
<feature type="compositionally biased region" description="Basic and acidic residues" evidence="1">
    <location>
        <begin position="36"/>
        <end position="48"/>
    </location>
</feature>
<keyword evidence="2" id="KW-0472">Membrane</keyword>
<keyword evidence="2" id="KW-1133">Transmembrane helix</keyword>
<reference evidence="3 4" key="1">
    <citation type="submission" date="2017-06" db="EMBL/GenBank/DDBJ databases">
        <title>Hymenobacter amundsenii sp. nov. isolated from regoliths in Antarctica.</title>
        <authorList>
            <person name="Sedlacek I."/>
            <person name="Kralova S."/>
            <person name="Pantucek R."/>
            <person name="Svec P."/>
            <person name="Holochova P."/>
            <person name="Stankova E."/>
            <person name="Vrbovska V."/>
            <person name="Busse H.-J."/>
        </authorList>
    </citation>
    <scope>NUCLEOTIDE SEQUENCE [LARGE SCALE GENOMIC DNA]</scope>
    <source>
        <strain evidence="3 4">CCM 8682</strain>
    </source>
</reference>
<gene>
    <name evidence="3" type="ORF">CDA63_14580</name>
</gene>
<dbReference type="RefSeq" id="WP_088465192.1">
    <property type="nucleotide sequence ID" value="NZ_NIRR01000026.1"/>
</dbReference>
<evidence type="ECO:0000256" key="1">
    <source>
        <dbReference type="SAM" id="MobiDB-lite"/>
    </source>
</evidence>
<feature type="region of interest" description="Disordered" evidence="1">
    <location>
        <begin position="1"/>
        <end position="52"/>
    </location>
</feature>
<dbReference type="AlphaFoldDB" id="A0A246FIR0"/>
<dbReference type="EMBL" id="NIRR01000026">
    <property type="protein sequence ID" value="OWP62408.1"/>
    <property type="molecule type" value="Genomic_DNA"/>
</dbReference>
<organism evidence="3 4">
    <name type="scientific">Hymenobacter amundsenii</name>
    <dbReference type="NCBI Taxonomy" id="2006685"/>
    <lineage>
        <taxon>Bacteria</taxon>
        <taxon>Pseudomonadati</taxon>
        <taxon>Bacteroidota</taxon>
        <taxon>Cytophagia</taxon>
        <taxon>Cytophagales</taxon>
        <taxon>Hymenobacteraceae</taxon>
        <taxon>Hymenobacter</taxon>
    </lineage>
</organism>
<protein>
    <submittedName>
        <fullName evidence="3">Uncharacterized protein</fullName>
    </submittedName>
</protein>
<keyword evidence="2" id="KW-0812">Transmembrane</keyword>
<evidence type="ECO:0000313" key="3">
    <source>
        <dbReference type="EMBL" id="OWP62408.1"/>
    </source>
</evidence>
<evidence type="ECO:0000313" key="4">
    <source>
        <dbReference type="Proteomes" id="UP000197277"/>
    </source>
</evidence>
<name>A0A246FIR0_9BACT</name>